<organism evidence="1 2">
    <name type="scientific">Paenibacillus donghaensis</name>
    <dbReference type="NCBI Taxonomy" id="414771"/>
    <lineage>
        <taxon>Bacteria</taxon>
        <taxon>Bacillati</taxon>
        <taxon>Bacillota</taxon>
        <taxon>Bacilli</taxon>
        <taxon>Bacillales</taxon>
        <taxon>Paenibacillaceae</taxon>
        <taxon>Paenibacillus</taxon>
    </lineage>
</organism>
<reference evidence="1 2" key="1">
    <citation type="submission" date="2017-06" db="EMBL/GenBank/DDBJ databases">
        <title>Complete genome sequence of Paenibacillus donghaensis KCTC 13049T isolated from East Sea sediment, South Korea.</title>
        <authorList>
            <person name="Jung B.K."/>
            <person name="Hong S.-J."/>
            <person name="Shin J.-H."/>
        </authorList>
    </citation>
    <scope>NUCLEOTIDE SEQUENCE [LARGE SCALE GENOMIC DNA]</scope>
    <source>
        <strain evidence="1 2">KCTC 13049</strain>
    </source>
</reference>
<protein>
    <submittedName>
        <fullName evidence="1">Uncharacterized protein</fullName>
    </submittedName>
</protein>
<dbReference type="KEGG" id="pdh:B9T62_22975"/>
<sequence>MKRKIWAFAGGIVLVGLIVTWAAWPQQDSSQIPDPTNTITTAIPSEINVSEIEPSPTNSPTI</sequence>
<dbReference type="RefSeq" id="WP_087917405.1">
    <property type="nucleotide sequence ID" value="NZ_CP021780.1"/>
</dbReference>
<evidence type="ECO:0000313" key="2">
    <source>
        <dbReference type="Proteomes" id="UP000249890"/>
    </source>
</evidence>
<gene>
    <name evidence="1" type="ORF">B9T62_22975</name>
</gene>
<name>A0A2Z2KH68_9BACL</name>
<accession>A0A2Z2KH68</accession>
<keyword evidence="2" id="KW-1185">Reference proteome</keyword>
<evidence type="ECO:0000313" key="1">
    <source>
        <dbReference type="EMBL" id="ASA23415.1"/>
    </source>
</evidence>
<dbReference type="OrthoDB" id="2666372at2"/>
<dbReference type="Proteomes" id="UP000249890">
    <property type="component" value="Chromosome"/>
</dbReference>
<dbReference type="EMBL" id="CP021780">
    <property type="protein sequence ID" value="ASA23415.1"/>
    <property type="molecule type" value="Genomic_DNA"/>
</dbReference>
<proteinExistence type="predicted"/>
<dbReference type="AlphaFoldDB" id="A0A2Z2KH68"/>